<protein>
    <submittedName>
        <fullName evidence="2">Uncharacterized protein</fullName>
    </submittedName>
</protein>
<dbReference type="InterPro" id="IPR040350">
    <property type="entry name" value="TMEM272"/>
</dbReference>
<proteinExistence type="predicted"/>
<name>A0A8S1EMQ9_9PELO</name>
<dbReference type="AlphaFoldDB" id="A0A8S1EMQ9"/>
<evidence type="ECO:0000313" key="3">
    <source>
        <dbReference type="Proteomes" id="UP000494206"/>
    </source>
</evidence>
<feature type="transmembrane region" description="Helical" evidence="1">
    <location>
        <begin position="71"/>
        <end position="91"/>
    </location>
</feature>
<feature type="transmembrane region" description="Helical" evidence="1">
    <location>
        <begin position="145"/>
        <end position="178"/>
    </location>
</feature>
<accession>A0A8S1EMQ9</accession>
<dbReference type="Proteomes" id="UP000494206">
    <property type="component" value="Unassembled WGS sequence"/>
</dbReference>
<dbReference type="PANTHER" id="PTHR33444">
    <property type="entry name" value="SI:DKEY-19B23.12-RELATED"/>
    <property type="match status" value="1"/>
</dbReference>
<keyword evidence="1" id="KW-1133">Transmembrane helix</keyword>
<dbReference type="EMBL" id="CADEPM010000003">
    <property type="protein sequence ID" value="CAB3401278.1"/>
    <property type="molecule type" value="Genomic_DNA"/>
</dbReference>
<keyword evidence="3" id="KW-1185">Reference proteome</keyword>
<organism evidence="2 3">
    <name type="scientific">Caenorhabditis bovis</name>
    <dbReference type="NCBI Taxonomy" id="2654633"/>
    <lineage>
        <taxon>Eukaryota</taxon>
        <taxon>Metazoa</taxon>
        <taxon>Ecdysozoa</taxon>
        <taxon>Nematoda</taxon>
        <taxon>Chromadorea</taxon>
        <taxon>Rhabditida</taxon>
        <taxon>Rhabditina</taxon>
        <taxon>Rhabditomorpha</taxon>
        <taxon>Rhabditoidea</taxon>
        <taxon>Rhabditidae</taxon>
        <taxon>Peloderinae</taxon>
        <taxon>Caenorhabditis</taxon>
    </lineage>
</organism>
<dbReference type="PANTHER" id="PTHR33444:SF7">
    <property type="entry name" value="TRANSMEMBRANE PROTEIN 272"/>
    <property type="match status" value="1"/>
</dbReference>
<keyword evidence="1" id="KW-0812">Transmembrane</keyword>
<comment type="caution">
    <text evidence="2">The sequence shown here is derived from an EMBL/GenBank/DDBJ whole genome shotgun (WGS) entry which is preliminary data.</text>
</comment>
<dbReference type="OrthoDB" id="6157510at2759"/>
<feature type="transmembrane region" description="Helical" evidence="1">
    <location>
        <begin position="40"/>
        <end position="59"/>
    </location>
</feature>
<evidence type="ECO:0000256" key="1">
    <source>
        <dbReference type="SAM" id="Phobius"/>
    </source>
</evidence>
<evidence type="ECO:0000313" key="2">
    <source>
        <dbReference type="EMBL" id="CAB3401278.1"/>
    </source>
</evidence>
<gene>
    <name evidence="2" type="ORF">CBOVIS_LOCUS4048</name>
</gene>
<keyword evidence="1" id="KW-0472">Membrane</keyword>
<feature type="transmembrane region" description="Helical" evidence="1">
    <location>
        <begin position="112"/>
        <end position="133"/>
    </location>
</feature>
<sequence length="188" mass="20758">MMTVALNPEVKFEVISTMKLNGIIDPSTAISGSSNLVADVIKFLVLNLTPYALLIIGLWKFGECPIEPKIPVLMAVTGFIMIANDFFTLYIRRKHAVKNAEGIINYPLGINIIRFGVMFVYLALFFVGFIFIYSKYSEREKCDALAYTTALIAFGFMFVVSIAVVLLSCCLLSLGLLVQKCESSASNV</sequence>
<reference evidence="2 3" key="1">
    <citation type="submission" date="2020-04" db="EMBL/GenBank/DDBJ databases">
        <authorList>
            <person name="Laetsch R D."/>
            <person name="Stevens L."/>
            <person name="Kumar S."/>
            <person name="Blaxter L. M."/>
        </authorList>
    </citation>
    <scope>NUCLEOTIDE SEQUENCE [LARGE SCALE GENOMIC DNA]</scope>
</reference>